<feature type="binding site" evidence="8">
    <location>
        <position position="329"/>
    </location>
    <ligand>
        <name>substrate</name>
    </ligand>
</feature>
<proteinExistence type="inferred from homology"/>
<dbReference type="Pfam" id="PF00768">
    <property type="entry name" value="Peptidase_S11"/>
    <property type="match status" value="1"/>
</dbReference>
<dbReference type="GeneID" id="78354676"/>
<evidence type="ECO:0000256" key="7">
    <source>
        <dbReference type="PIRSR" id="PIRSR618044-1"/>
    </source>
</evidence>
<feature type="domain" description="Peptidase S11 D-alanyl-D-alanine carboxypeptidase A N-terminal" evidence="11">
    <location>
        <begin position="136"/>
        <end position="359"/>
    </location>
</feature>
<keyword evidence="13" id="KW-1185">Reference proteome</keyword>
<dbReference type="EMBL" id="FPBT01000003">
    <property type="protein sequence ID" value="SFU38102.1"/>
    <property type="molecule type" value="Genomic_DNA"/>
</dbReference>
<keyword evidence="12" id="KW-0645">Protease</keyword>
<dbReference type="InterPro" id="IPR018044">
    <property type="entry name" value="Peptidase_S11"/>
</dbReference>
<dbReference type="GO" id="GO:0071555">
    <property type="term" value="P:cell wall organization"/>
    <property type="evidence" value="ECO:0007669"/>
    <property type="project" value="UniProtKB-KW"/>
</dbReference>
<accession>A0A1I7FPG5</accession>
<dbReference type="GO" id="GO:0008360">
    <property type="term" value="P:regulation of cell shape"/>
    <property type="evidence" value="ECO:0007669"/>
    <property type="project" value="UniProtKB-KW"/>
</dbReference>
<dbReference type="GO" id="GO:0009002">
    <property type="term" value="F:serine-type D-Ala-D-Ala carboxypeptidase activity"/>
    <property type="evidence" value="ECO:0007669"/>
    <property type="project" value="InterPro"/>
</dbReference>
<keyword evidence="3" id="KW-0378">Hydrolase</keyword>
<dbReference type="InterPro" id="IPR012338">
    <property type="entry name" value="Beta-lactam/transpept-like"/>
</dbReference>
<dbReference type="GO" id="GO:0006508">
    <property type="term" value="P:proteolysis"/>
    <property type="evidence" value="ECO:0007669"/>
    <property type="project" value="InterPro"/>
</dbReference>
<evidence type="ECO:0000256" key="10">
    <source>
        <dbReference type="SAM" id="Phobius"/>
    </source>
</evidence>
<keyword evidence="4" id="KW-0133">Cell shape</keyword>
<evidence type="ECO:0000256" key="3">
    <source>
        <dbReference type="ARBA" id="ARBA00022801"/>
    </source>
</evidence>
<keyword evidence="2" id="KW-0732">Signal</keyword>
<sequence length="378" mass="42932">MKSKNLIGITLVVLGLIVGGTYFFLLQAKTVVTGVETKWNIDAGRIIRDRITISPAKNRKVELQEYDSKRKTWVTRKTFRTKGRNVTKLTVVFPRNWADRTYTTWRIHLPRVLGARGYDSEKIRITAMNLRSIEGLNTKAAVIMDMKTKQVIYGQNMHQRLPNASTTKMMTAIVSMSRATGSERVRFTKEVVDTPEGLMWKKKGDVFLMSDLWKAMLIMSCNDAAAGVAYGTTGDISTFVNLMNRTAGEMGLKDTHFMNPHGMDTAGHYSSAYDLALIDRRAMDFAAFRKIVRMQKYQFRALNHPERINYITTTNDLLKKNIPGYLGGKTGTTYGAGDCYAGVYEYKGRKYITVVLNAKNRWKATRKLYSYIRTSGVR</sequence>
<keyword evidence="5" id="KW-0573">Peptidoglycan synthesis</keyword>
<dbReference type="PANTHER" id="PTHR21581">
    <property type="entry name" value="D-ALANYL-D-ALANINE CARBOXYPEPTIDASE"/>
    <property type="match status" value="1"/>
</dbReference>
<dbReference type="PRINTS" id="PR00725">
    <property type="entry name" value="DADACBPTASE1"/>
</dbReference>
<dbReference type="RefSeq" id="WP_090163601.1">
    <property type="nucleotide sequence ID" value="NZ_CADAOJ010000006.1"/>
</dbReference>
<evidence type="ECO:0000313" key="12">
    <source>
        <dbReference type="EMBL" id="SFU38102.1"/>
    </source>
</evidence>
<evidence type="ECO:0000259" key="11">
    <source>
        <dbReference type="Pfam" id="PF00768"/>
    </source>
</evidence>
<gene>
    <name evidence="12" type="ORF">SAMN05216508_10359</name>
</gene>
<feature type="active site" description="Proton acceptor" evidence="7">
    <location>
        <position position="168"/>
    </location>
</feature>
<evidence type="ECO:0000256" key="6">
    <source>
        <dbReference type="ARBA" id="ARBA00023316"/>
    </source>
</evidence>
<evidence type="ECO:0000256" key="9">
    <source>
        <dbReference type="RuleBase" id="RU004016"/>
    </source>
</evidence>
<keyword evidence="10" id="KW-0812">Transmembrane</keyword>
<name>A0A1I7FPG5_9FIRM</name>
<keyword evidence="10" id="KW-0472">Membrane</keyword>
<evidence type="ECO:0000256" key="8">
    <source>
        <dbReference type="PIRSR" id="PIRSR618044-2"/>
    </source>
</evidence>
<reference evidence="12 13" key="1">
    <citation type="submission" date="2016-10" db="EMBL/GenBank/DDBJ databases">
        <authorList>
            <person name="de Groot N.N."/>
        </authorList>
    </citation>
    <scope>NUCLEOTIDE SEQUENCE [LARGE SCALE GENOMIC DNA]</scope>
    <source>
        <strain evidence="12 13">KHGC13</strain>
    </source>
</reference>
<dbReference type="PANTHER" id="PTHR21581:SF6">
    <property type="entry name" value="TRAFFICKING PROTEIN PARTICLE COMPLEX SUBUNIT 12"/>
    <property type="match status" value="1"/>
</dbReference>
<dbReference type="InterPro" id="IPR001967">
    <property type="entry name" value="Peptidase_S11_N"/>
</dbReference>
<dbReference type="SUPFAM" id="SSF56601">
    <property type="entry name" value="beta-lactamase/transpeptidase-like"/>
    <property type="match status" value="1"/>
</dbReference>
<evidence type="ECO:0000256" key="1">
    <source>
        <dbReference type="ARBA" id="ARBA00007164"/>
    </source>
</evidence>
<evidence type="ECO:0000313" key="13">
    <source>
        <dbReference type="Proteomes" id="UP000198817"/>
    </source>
</evidence>
<comment type="similarity">
    <text evidence="1 9">Belongs to the peptidase S11 family.</text>
</comment>
<keyword evidence="12" id="KW-0121">Carboxypeptidase</keyword>
<feature type="transmembrane region" description="Helical" evidence="10">
    <location>
        <begin position="6"/>
        <end position="25"/>
    </location>
</feature>
<dbReference type="GO" id="GO:0009252">
    <property type="term" value="P:peptidoglycan biosynthetic process"/>
    <property type="evidence" value="ECO:0007669"/>
    <property type="project" value="UniProtKB-KW"/>
</dbReference>
<dbReference type="Proteomes" id="UP000198817">
    <property type="component" value="Unassembled WGS sequence"/>
</dbReference>
<dbReference type="Gene3D" id="3.40.710.10">
    <property type="entry name" value="DD-peptidase/beta-lactamase superfamily"/>
    <property type="match status" value="1"/>
</dbReference>
<evidence type="ECO:0000256" key="5">
    <source>
        <dbReference type="ARBA" id="ARBA00022984"/>
    </source>
</evidence>
<dbReference type="AlphaFoldDB" id="A0A1I7FPG5"/>
<keyword evidence="10" id="KW-1133">Transmembrane helix</keyword>
<keyword evidence="6" id="KW-0961">Cell wall biogenesis/degradation</keyword>
<dbReference type="STRING" id="155865.SAMN05216515_10359"/>
<evidence type="ECO:0000256" key="4">
    <source>
        <dbReference type="ARBA" id="ARBA00022960"/>
    </source>
</evidence>
<feature type="active site" evidence="7">
    <location>
        <position position="220"/>
    </location>
</feature>
<evidence type="ECO:0000256" key="2">
    <source>
        <dbReference type="ARBA" id="ARBA00022729"/>
    </source>
</evidence>
<dbReference type="OrthoDB" id="9791132at2"/>
<protein>
    <submittedName>
        <fullName evidence="12">D-alanyl-D-alanine carboxypeptidase</fullName>
    </submittedName>
</protein>
<feature type="active site" description="Acyl-ester intermediate" evidence="7">
    <location>
        <position position="165"/>
    </location>
</feature>
<organism evidence="12 13">
    <name type="scientific">Eubacterium pyruvativorans</name>
    <dbReference type="NCBI Taxonomy" id="155865"/>
    <lineage>
        <taxon>Bacteria</taxon>
        <taxon>Bacillati</taxon>
        <taxon>Bacillota</taxon>
        <taxon>Clostridia</taxon>
        <taxon>Eubacteriales</taxon>
        <taxon>Eubacteriaceae</taxon>
        <taxon>Eubacterium</taxon>
    </lineage>
</organism>